<feature type="region of interest" description="Disordered" evidence="1">
    <location>
        <begin position="1"/>
        <end position="65"/>
    </location>
</feature>
<dbReference type="AlphaFoldDB" id="A0A409WL96"/>
<evidence type="ECO:0000313" key="2">
    <source>
        <dbReference type="EMBL" id="PPQ79262.1"/>
    </source>
</evidence>
<feature type="compositionally biased region" description="Basic and acidic residues" evidence="1">
    <location>
        <begin position="12"/>
        <end position="31"/>
    </location>
</feature>
<evidence type="ECO:0000256" key="1">
    <source>
        <dbReference type="SAM" id="MobiDB-lite"/>
    </source>
</evidence>
<dbReference type="Proteomes" id="UP000284842">
    <property type="component" value="Unassembled WGS sequence"/>
</dbReference>
<feature type="compositionally biased region" description="Basic and acidic residues" evidence="1">
    <location>
        <begin position="39"/>
        <end position="60"/>
    </location>
</feature>
<dbReference type="InParanoid" id="A0A409WL96"/>
<gene>
    <name evidence="2" type="ORF">CVT24_007543</name>
</gene>
<comment type="caution">
    <text evidence="2">The sequence shown here is derived from an EMBL/GenBank/DDBJ whole genome shotgun (WGS) entry which is preliminary data.</text>
</comment>
<dbReference type="OrthoDB" id="3062683at2759"/>
<dbReference type="EMBL" id="NHTK01005423">
    <property type="protein sequence ID" value="PPQ79262.1"/>
    <property type="molecule type" value="Genomic_DNA"/>
</dbReference>
<reference evidence="2 3" key="1">
    <citation type="journal article" date="2018" name="Evol. Lett.">
        <title>Horizontal gene cluster transfer increased hallucinogenic mushroom diversity.</title>
        <authorList>
            <person name="Reynolds H.T."/>
            <person name="Vijayakumar V."/>
            <person name="Gluck-Thaler E."/>
            <person name="Korotkin H.B."/>
            <person name="Matheny P.B."/>
            <person name="Slot J.C."/>
        </authorList>
    </citation>
    <scope>NUCLEOTIDE SEQUENCE [LARGE SCALE GENOMIC DNA]</scope>
    <source>
        <strain evidence="2 3">2629</strain>
    </source>
</reference>
<name>A0A409WL96_9AGAR</name>
<organism evidence="2 3">
    <name type="scientific">Panaeolus cyanescens</name>
    <dbReference type="NCBI Taxonomy" id="181874"/>
    <lineage>
        <taxon>Eukaryota</taxon>
        <taxon>Fungi</taxon>
        <taxon>Dikarya</taxon>
        <taxon>Basidiomycota</taxon>
        <taxon>Agaricomycotina</taxon>
        <taxon>Agaricomycetes</taxon>
        <taxon>Agaricomycetidae</taxon>
        <taxon>Agaricales</taxon>
        <taxon>Agaricineae</taxon>
        <taxon>Galeropsidaceae</taxon>
        <taxon>Panaeolus</taxon>
    </lineage>
</organism>
<protein>
    <submittedName>
        <fullName evidence="2">Uncharacterized protein</fullName>
    </submittedName>
</protein>
<sequence length="102" mass="12546">MTESGILKTPQKKLEARKQYYIRNHEQEKSRARARAQQKRKDETPQEAETRKARHREAASRYRKANRAQLRINEWQRRKRIKLQKEIEADEEEFQRLWALED</sequence>
<accession>A0A409WL96</accession>
<proteinExistence type="predicted"/>
<evidence type="ECO:0000313" key="3">
    <source>
        <dbReference type="Proteomes" id="UP000284842"/>
    </source>
</evidence>
<keyword evidence="3" id="KW-1185">Reference proteome</keyword>